<dbReference type="SUPFAM" id="SSF56672">
    <property type="entry name" value="DNA/RNA polymerases"/>
    <property type="match status" value="1"/>
</dbReference>
<dbReference type="Gramene" id="Psat07G0470000-T1">
    <property type="protein sequence ID" value="KAI5389146.1"/>
    <property type="gene ID" value="KIW84_074700"/>
</dbReference>
<dbReference type="InterPro" id="IPR053134">
    <property type="entry name" value="RNA-dir_DNA_polymerase"/>
</dbReference>
<accession>A0A9D4VUU2</accession>
<protein>
    <submittedName>
        <fullName evidence="1">Uncharacterized protein</fullName>
    </submittedName>
</protein>
<dbReference type="CDD" id="cd01647">
    <property type="entry name" value="RT_LTR"/>
    <property type="match status" value="1"/>
</dbReference>
<dbReference type="Gene3D" id="3.10.10.10">
    <property type="entry name" value="HIV Type 1 Reverse Transcriptase, subunit A, domain 1"/>
    <property type="match status" value="1"/>
</dbReference>
<dbReference type="Proteomes" id="UP001058974">
    <property type="component" value="Chromosome 7"/>
</dbReference>
<evidence type="ECO:0000313" key="2">
    <source>
        <dbReference type="Proteomes" id="UP001058974"/>
    </source>
</evidence>
<evidence type="ECO:0000313" key="1">
    <source>
        <dbReference type="EMBL" id="KAI5389146.1"/>
    </source>
</evidence>
<dbReference type="AlphaFoldDB" id="A0A9D4VUU2"/>
<gene>
    <name evidence="1" type="ORF">KIW84_074700</name>
</gene>
<reference evidence="1 2" key="1">
    <citation type="journal article" date="2022" name="Nat. Genet.">
        <title>Improved pea reference genome and pan-genome highlight genomic features and evolutionary characteristics.</title>
        <authorList>
            <person name="Yang T."/>
            <person name="Liu R."/>
            <person name="Luo Y."/>
            <person name="Hu S."/>
            <person name="Wang D."/>
            <person name="Wang C."/>
            <person name="Pandey M.K."/>
            <person name="Ge S."/>
            <person name="Xu Q."/>
            <person name="Li N."/>
            <person name="Li G."/>
            <person name="Huang Y."/>
            <person name="Saxena R.K."/>
            <person name="Ji Y."/>
            <person name="Li M."/>
            <person name="Yan X."/>
            <person name="He Y."/>
            <person name="Liu Y."/>
            <person name="Wang X."/>
            <person name="Xiang C."/>
            <person name="Varshney R.K."/>
            <person name="Ding H."/>
            <person name="Gao S."/>
            <person name="Zong X."/>
        </authorList>
    </citation>
    <scope>NUCLEOTIDE SEQUENCE [LARGE SCALE GENOMIC DNA]</scope>
    <source>
        <strain evidence="1 2">cv. Zhongwan 6</strain>
    </source>
</reference>
<organism evidence="1 2">
    <name type="scientific">Pisum sativum</name>
    <name type="common">Garden pea</name>
    <name type="synonym">Lathyrus oleraceus</name>
    <dbReference type="NCBI Taxonomy" id="3888"/>
    <lineage>
        <taxon>Eukaryota</taxon>
        <taxon>Viridiplantae</taxon>
        <taxon>Streptophyta</taxon>
        <taxon>Embryophyta</taxon>
        <taxon>Tracheophyta</taxon>
        <taxon>Spermatophyta</taxon>
        <taxon>Magnoliopsida</taxon>
        <taxon>eudicotyledons</taxon>
        <taxon>Gunneridae</taxon>
        <taxon>Pentapetalae</taxon>
        <taxon>rosids</taxon>
        <taxon>fabids</taxon>
        <taxon>Fabales</taxon>
        <taxon>Fabaceae</taxon>
        <taxon>Papilionoideae</taxon>
        <taxon>50 kb inversion clade</taxon>
        <taxon>NPAAA clade</taxon>
        <taxon>Hologalegina</taxon>
        <taxon>IRL clade</taxon>
        <taxon>Fabeae</taxon>
        <taxon>Lathyrus</taxon>
    </lineage>
</organism>
<sequence>MPGLDSEIVEHRFLLMPECPPVKQKLRRTHPDMAVKIKEEVQKQIDAGFLVTVEYPLKDDFPLPHIDMSVDNTAKFKVFSFMDGFSGYNQIKMAPEDMKKTIFISSWGTFCYRVMPFGLKNAGSTY</sequence>
<dbReference type="PANTHER" id="PTHR24559">
    <property type="entry name" value="TRANSPOSON TY3-I GAG-POL POLYPROTEIN"/>
    <property type="match status" value="1"/>
</dbReference>
<dbReference type="InterPro" id="IPR043502">
    <property type="entry name" value="DNA/RNA_pol_sf"/>
</dbReference>
<name>A0A9D4VUU2_PEA</name>
<dbReference type="PANTHER" id="PTHR24559:SF457">
    <property type="entry name" value="RNA-DIRECTED DNA POLYMERASE HOMOLOG"/>
    <property type="match status" value="1"/>
</dbReference>
<comment type="caution">
    <text evidence="1">The sequence shown here is derived from an EMBL/GenBank/DDBJ whole genome shotgun (WGS) entry which is preliminary data.</text>
</comment>
<keyword evidence="2" id="KW-1185">Reference proteome</keyword>
<dbReference type="EMBL" id="JAMSHJ010000007">
    <property type="protein sequence ID" value="KAI5389146.1"/>
    <property type="molecule type" value="Genomic_DNA"/>
</dbReference>
<proteinExistence type="predicted"/>